<sequence length="147" mass="16471">MSFESLIAAAIIAAEDIDAEIPPTPRAEAQEEESKYPRSLQEVAALDLSFLGDTWAADMLRDAMNAVVLSQEKAEIIRQEIDVWTYLSIYEPPRGEGFMFSRGDMVVESVQYNMQVGHSGGSMAMTMRQLQLLAKIGFPKYRDAYLK</sequence>
<dbReference type="EMBL" id="MN738961">
    <property type="protein sequence ID" value="QHT33273.1"/>
    <property type="molecule type" value="Genomic_DNA"/>
</dbReference>
<reference evidence="1" key="1">
    <citation type="journal article" date="2020" name="Nature">
        <title>Giant virus diversity and host interactions through global metagenomics.</title>
        <authorList>
            <person name="Schulz F."/>
            <person name="Roux S."/>
            <person name="Paez-Espino D."/>
            <person name="Jungbluth S."/>
            <person name="Walsh D.A."/>
            <person name="Denef V.J."/>
            <person name="McMahon K.D."/>
            <person name="Konstantinidis K.T."/>
            <person name="Eloe-Fadrosh E.A."/>
            <person name="Kyrpides N.C."/>
            <person name="Woyke T."/>
        </authorList>
    </citation>
    <scope>NUCLEOTIDE SEQUENCE</scope>
    <source>
        <strain evidence="1">GVMAG-M-3300009161-34</strain>
    </source>
</reference>
<dbReference type="AlphaFoldDB" id="A0A6C0EXN3"/>
<protein>
    <submittedName>
        <fullName evidence="1">Uncharacterized protein</fullName>
    </submittedName>
</protein>
<name>A0A6C0EXN3_9ZZZZ</name>
<organism evidence="1">
    <name type="scientific">viral metagenome</name>
    <dbReference type="NCBI Taxonomy" id="1070528"/>
    <lineage>
        <taxon>unclassified sequences</taxon>
        <taxon>metagenomes</taxon>
        <taxon>organismal metagenomes</taxon>
    </lineage>
</organism>
<proteinExistence type="predicted"/>
<accession>A0A6C0EXN3</accession>
<evidence type="ECO:0000313" key="1">
    <source>
        <dbReference type="EMBL" id="QHT33273.1"/>
    </source>
</evidence>